<feature type="region of interest" description="Disordered" evidence="1">
    <location>
        <begin position="333"/>
        <end position="359"/>
    </location>
</feature>
<evidence type="ECO:0000313" key="3">
    <source>
        <dbReference type="Proteomes" id="UP001551210"/>
    </source>
</evidence>
<dbReference type="SUPFAM" id="SSF52540">
    <property type="entry name" value="P-loop containing nucleoside triphosphate hydrolases"/>
    <property type="match status" value="1"/>
</dbReference>
<dbReference type="Proteomes" id="UP001551210">
    <property type="component" value="Unassembled WGS sequence"/>
</dbReference>
<dbReference type="Gene3D" id="3.40.50.300">
    <property type="entry name" value="P-loop containing nucleotide triphosphate hydrolases"/>
    <property type="match status" value="1"/>
</dbReference>
<feature type="compositionally biased region" description="Basic and acidic residues" evidence="1">
    <location>
        <begin position="1"/>
        <end position="20"/>
    </location>
</feature>
<evidence type="ECO:0000256" key="1">
    <source>
        <dbReference type="SAM" id="MobiDB-lite"/>
    </source>
</evidence>
<dbReference type="SUPFAM" id="SSF56112">
    <property type="entry name" value="Protein kinase-like (PK-like)"/>
    <property type="match status" value="1"/>
</dbReference>
<dbReference type="InterPro" id="IPR027417">
    <property type="entry name" value="P-loop_NTPase"/>
</dbReference>
<protein>
    <recommendedName>
        <fullName evidence="4">Protein kinase domain-containing protein</fullName>
    </recommendedName>
</protein>
<name>A0ABV3D4X5_STREX</name>
<evidence type="ECO:0000313" key="2">
    <source>
        <dbReference type="EMBL" id="MEU7297526.1"/>
    </source>
</evidence>
<comment type="caution">
    <text evidence="2">The sequence shown here is derived from an EMBL/GenBank/DDBJ whole genome shotgun (WGS) entry which is preliminary data.</text>
</comment>
<feature type="region of interest" description="Disordered" evidence="1">
    <location>
        <begin position="371"/>
        <end position="390"/>
    </location>
</feature>
<evidence type="ECO:0008006" key="4">
    <source>
        <dbReference type="Google" id="ProtNLM"/>
    </source>
</evidence>
<dbReference type="Gene3D" id="1.10.510.10">
    <property type="entry name" value="Transferase(Phosphotransferase) domain 1"/>
    <property type="match status" value="1"/>
</dbReference>
<dbReference type="EMBL" id="JBEZAM010000070">
    <property type="protein sequence ID" value="MEU7297526.1"/>
    <property type="molecule type" value="Genomic_DNA"/>
</dbReference>
<proteinExistence type="predicted"/>
<feature type="compositionally biased region" description="Pro residues" evidence="1">
    <location>
        <begin position="378"/>
        <end position="388"/>
    </location>
</feature>
<dbReference type="InterPro" id="IPR011009">
    <property type="entry name" value="Kinase-like_dom_sf"/>
</dbReference>
<feature type="region of interest" description="Disordered" evidence="1">
    <location>
        <begin position="222"/>
        <end position="242"/>
    </location>
</feature>
<dbReference type="RefSeq" id="WP_359215149.1">
    <property type="nucleotide sequence ID" value="NZ_JBEZAM010000070.1"/>
</dbReference>
<feature type="region of interest" description="Disordered" evidence="1">
    <location>
        <begin position="1"/>
        <end position="44"/>
    </location>
</feature>
<keyword evidence="3" id="KW-1185">Reference proteome</keyword>
<reference evidence="2 3" key="1">
    <citation type="submission" date="2024-06" db="EMBL/GenBank/DDBJ databases">
        <title>The Natural Products Discovery Center: Release of the First 8490 Sequenced Strains for Exploring Actinobacteria Biosynthetic Diversity.</title>
        <authorList>
            <person name="Kalkreuter E."/>
            <person name="Kautsar S.A."/>
            <person name="Yang D."/>
            <person name="Bader C.D."/>
            <person name="Teijaro C.N."/>
            <person name="Fluegel L."/>
            <person name="Davis C.M."/>
            <person name="Simpson J.R."/>
            <person name="Lauterbach L."/>
            <person name="Steele A.D."/>
            <person name="Gui C."/>
            <person name="Meng S."/>
            <person name="Li G."/>
            <person name="Viehrig K."/>
            <person name="Ye F."/>
            <person name="Su P."/>
            <person name="Kiefer A.F."/>
            <person name="Nichols A."/>
            <person name="Cepeda A.J."/>
            <person name="Yan W."/>
            <person name="Fan B."/>
            <person name="Jiang Y."/>
            <person name="Adhikari A."/>
            <person name="Zheng C.-J."/>
            <person name="Schuster L."/>
            <person name="Cowan T.M."/>
            <person name="Smanski M.J."/>
            <person name="Chevrette M.G."/>
            <person name="De Carvalho L.P.S."/>
            <person name="Shen B."/>
        </authorList>
    </citation>
    <scope>NUCLEOTIDE SEQUENCE [LARGE SCALE GENOMIC DNA]</scope>
    <source>
        <strain evidence="2 3">NPDC045705</strain>
    </source>
</reference>
<sequence length="747" mass="81231">MTDPNRPHDPDSPPDAHRPPDPQQPIGPDHPDHLGEPSPPPHPYYQELEFLNHQEAQVRFAVRYGEDRRPPGRPGVLVRRALLGTGAVPVHQYRLTSSPQGDPDAYGLLEREVAAAVALERRYGGSKFGAVLPRVVGFDLTAAEPFVLYRPPGGRPLSDWAGRLGAEDQERITGQLAMAVRLLADVDLVHRAITPDTVRWDGVRVRLCEPYAALRAGETREPFGAAPWSSPEQRAGHGAADPRDDLWSVAEIAYYLLSGRPDRGEGPPADLADYRRLAALEHSGLFARNAERRPHPAELLRLLHVPDPLATGAGAADPLDRRRAEYDAQIARKRALSGGTRPGAGPAGDAPEVQDPRPARTSVFRRVFGGDEAARPAAPAPEPVPAPPARSRMCPHCLLPVEYDERLLVTIDTKGNRIPLDLSNERRPGHRADALRKAYHLCPHTRDGDEGHELPVPYLTNGEPLSIALVGSSSVGKTHLLAAMLGEVELGGLEPYGLKCRPLNPEAHRTYLRERVQSLQQGRQLGRTGQQTFARFADGLLVSAGGATPRPVVFFDLAGEDLAQDSEVGRFLMGVDAFIFVLDPLRALRMPSLDPVREQSGLRRRDLGDEAFATVLNRIPRQRGGLVAAPAALAVNKSDLVRFEPVVDRWLGRALPGPHDPAVPRAESRDAYAFLAQHASPAWLKPFDDCADCTLHFVAATGGQARGDRFPHGARPRRVLAPLLSLFALCGLLPGAEPTGPTEGIVR</sequence>
<gene>
    <name evidence="2" type="ORF">AB0A76_30745</name>
</gene>
<accession>A0ABV3D4X5</accession>
<organism evidence="2 3">
    <name type="scientific">Streptomyces exfoliatus</name>
    <name type="common">Streptomyces hydrogenans</name>
    <dbReference type="NCBI Taxonomy" id="1905"/>
    <lineage>
        <taxon>Bacteria</taxon>
        <taxon>Bacillati</taxon>
        <taxon>Actinomycetota</taxon>
        <taxon>Actinomycetes</taxon>
        <taxon>Kitasatosporales</taxon>
        <taxon>Streptomycetaceae</taxon>
        <taxon>Streptomyces</taxon>
    </lineage>
</organism>